<dbReference type="InterPro" id="IPR003593">
    <property type="entry name" value="AAA+_ATPase"/>
</dbReference>
<dbReference type="AlphaFoldDB" id="A0A7C3RLK1"/>
<feature type="domain" description="ABC transporter" evidence="4">
    <location>
        <begin position="4"/>
        <end position="254"/>
    </location>
</feature>
<reference evidence="5" key="1">
    <citation type="journal article" date="2020" name="mSystems">
        <title>Genome- and Community-Level Interaction Insights into Carbon Utilization and Element Cycling Functions of Hydrothermarchaeota in Hydrothermal Sediment.</title>
        <authorList>
            <person name="Zhou Z."/>
            <person name="Liu Y."/>
            <person name="Xu W."/>
            <person name="Pan J."/>
            <person name="Luo Z.H."/>
            <person name="Li M."/>
        </authorList>
    </citation>
    <scope>NUCLEOTIDE SEQUENCE [LARGE SCALE GENOMIC DNA]</scope>
    <source>
        <strain evidence="5">SpSt-81</strain>
    </source>
</reference>
<dbReference type="Pfam" id="PF00005">
    <property type="entry name" value="ABC_tran"/>
    <property type="match status" value="1"/>
</dbReference>
<dbReference type="PROSITE" id="PS00211">
    <property type="entry name" value="ABC_TRANSPORTER_1"/>
    <property type="match status" value="1"/>
</dbReference>
<dbReference type="SMART" id="SM00382">
    <property type="entry name" value="AAA"/>
    <property type="match status" value="1"/>
</dbReference>
<evidence type="ECO:0000256" key="1">
    <source>
        <dbReference type="ARBA" id="ARBA00022448"/>
    </source>
</evidence>
<dbReference type="InterPro" id="IPR013563">
    <property type="entry name" value="Oligopep_ABC_C"/>
</dbReference>
<accession>A0A7C3RLK1</accession>
<dbReference type="GO" id="GO:0016887">
    <property type="term" value="F:ATP hydrolysis activity"/>
    <property type="evidence" value="ECO:0007669"/>
    <property type="project" value="InterPro"/>
</dbReference>
<dbReference type="InterPro" id="IPR027417">
    <property type="entry name" value="P-loop_NTPase"/>
</dbReference>
<dbReference type="CDD" id="cd03257">
    <property type="entry name" value="ABC_NikE_OppD_transporters"/>
    <property type="match status" value="1"/>
</dbReference>
<dbReference type="GO" id="GO:0015833">
    <property type="term" value="P:peptide transport"/>
    <property type="evidence" value="ECO:0007669"/>
    <property type="project" value="InterPro"/>
</dbReference>
<dbReference type="Pfam" id="PF08352">
    <property type="entry name" value="oligo_HPY"/>
    <property type="match status" value="1"/>
</dbReference>
<comment type="caution">
    <text evidence="5">The sequence shown here is derived from an EMBL/GenBank/DDBJ whole genome shotgun (WGS) entry which is preliminary data.</text>
</comment>
<dbReference type="SUPFAM" id="SSF52540">
    <property type="entry name" value="P-loop containing nucleoside triphosphate hydrolases"/>
    <property type="match status" value="1"/>
</dbReference>
<dbReference type="PANTHER" id="PTHR43230:SF3">
    <property type="entry name" value="ABC-TYPE DIPEPTIDE_OLIGOPEPTIDE TRANSPORT SYSTEM, ATPASE COMPONENT"/>
    <property type="match status" value="1"/>
</dbReference>
<dbReference type="InterPro" id="IPR017871">
    <property type="entry name" value="ABC_transporter-like_CS"/>
</dbReference>
<organism evidence="5">
    <name type="scientific">Dictyoglomus thermophilum</name>
    <dbReference type="NCBI Taxonomy" id="14"/>
    <lineage>
        <taxon>Bacteria</taxon>
        <taxon>Pseudomonadati</taxon>
        <taxon>Dictyoglomota</taxon>
        <taxon>Dictyoglomia</taxon>
        <taxon>Dictyoglomales</taxon>
        <taxon>Dictyoglomaceae</taxon>
        <taxon>Dictyoglomus</taxon>
    </lineage>
</organism>
<proteinExistence type="predicted"/>
<evidence type="ECO:0000313" key="5">
    <source>
        <dbReference type="EMBL" id="HFX14123.1"/>
    </source>
</evidence>
<sequence length="274" mass="31142">MALLEVKNLNKIYEVGLFVRRHIHAVKGINFTVEKGEIVSLVGESGSGKTTTAKMILRLEKPTSGDIIVDGINVWKDIKTVEDKKNYYRKVHAVFQDPFASYNQFYPIDRILHQALNLIGIDPKNERSKELIEEALVNVGLEPKNILGKYPHQLSGGEKQRIMIARCWILRPSLIIADEPVSMIDASTRGGIIKLFERLRDETGTSIIFITHDMGLAYYISNRIFIMYKGEIVEEGTPDEIISSPKHDYTKNLIGSIPTLYKKWEDIGELEKRA</sequence>
<dbReference type="PROSITE" id="PS50893">
    <property type="entry name" value="ABC_TRANSPORTER_2"/>
    <property type="match status" value="1"/>
</dbReference>
<evidence type="ECO:0000259" key="4">
    <source>
        <dbReference type="PROSITE" id="PS50893"/>
    </source>
</evidence>
<dbReference type="InterPro" id="IPR003439">
    <property type="entry name" value="ABC_transporter-like_ATP-bd"/>
</dbReference>
<gene>
    <name evidence="5" type="ORF">ENW00_08275</name>
</gene>
<keyword evidence="2" id="KW-0547">Nucleotide-binding</keyword>
<dbReference type="PANTHER" id="PTHR43230">
    <property type="entry name" value="ABC-TYPE DIPEPTIDE/OLIGOPEPTIDE TRANSPORT SYSTEM, ATPASE COMPONENT"/>
    <property type="match status" value="1"/>
</dbReference>
<keyword evidence="1" id="KW-0813">Transport</keyword>
<protein>
    <submittedName>
        <fullName evidence="5">ABC transporter ATP-binding protein</fullName>
    </submittedName>
</protein>
<dbReference type="GO" id="GO:0005524">
    <property type="term" value="F:ATP binding"/>
    <property type="evidence" value="ECO:0007669"/>
    <property type="project" value="UniProtKB-KW"/>
</dbReference>
<dbReference type="Gene3D" id="3.40.50.300">
    <property type="entry name" value="P-loop containing nucleotide triphosphate hydrolases"/>
    <property type="match status" value="1"/>
</dbReference>
<evidence type="ECO:0000256" key="2">
    <source>
        <dbReference type="ARBA" id="ARBA00022741"/>
    </source>
</evidence>
<evidence type="ECO:0000256" key="3">
    <source>
        <dbReference type="ARBA" id="ARBA00022840"/>
    </source>
</evidence>
<dbReference type="EMBL" id="DTIN01000033">
    <property type="protein sequence ID" value="HFX14123.1"/>
    <property type="molecule type" value="Genomic_DNA"/>
</dbReference>
<name>A0A7C3RLK1_DICTH</name>
<keyword evidence="3 5" id="KW-0067">ATP-binding</keyword>